<dbReference type="FunFam" id="1.20.1740.10:FF:000039">
    <property type="entry name" value="Neutral amino acid transporter (Eurofung)"/>
    <property type="match status" value="1"/>
</dbReference>
<sequence>MGFVTREKKPPVTDVETGSADTPGHDVSKSDSYPPAYGAEDSRTTHSVAHSVAQEEPSEINLTPLTWWKAGIVLVAETISLGILSLPSVIAVLGIVPGIICIIFLAILSGYSGLVFGEFCMRYPGVDSFGGVGEVIGRELGGPATGIFFKEFLGWCQVIFQIFVMGSHLLTWTIALNTLSSGHQCTVMWAGIGLVIFWLCNTPRNLNVASYLSVVSSLSIFSAVIVTIVDVAIEKPIGSTALDVARQQGFTSAFLAVTNIAIAFCAHSCFFSVISELRVKTDWIKSLVMLQIIDTILYLVAAIVIYVYVGPDVPSPALSAAGSAVMRKVIWGIALPTIVIAGVIYGHVAGKYVFSRIFGRTRHYAKRTLVGDLGWVLVELTIWTLAFVISQSIPVFNSLLSLICALFASWFSYGIPGIMWLFLYRGEWLRDWKRMVGLASNIFLVIAGIMFCALGLWSTVDSLSENSSSKPWSCASNA</sequence>
<feature type="transmembrane region" description="Helical" evidence="7">
    <location>
        <begin position="181"/>
        <end position="199"/>
    </location>
</feature>
<evidence type="ECO:0000256" key="3">
    <source>
        <dbReference type="ARBA" id="ARBA00022692"/>
    </source>
</evidence>
<dbReference type="GO" id="GO:0016020">
    <property type="term" value="C:membrane"/>
    <property type="evidence" value="ECO:0007669"/>
    <property type="project" value="UniProtKB-SubCell"/>
</dbReference>
<accession>A0A423VYD3</accession>
<dbReference type="Gene3D" id="1.20.1740.10">
    <property type="entry name" value="Amino acid/polyamine transporter I"/>
    <property type="match status" value="1"/>
</dbReference>
<keyword evidence="3 7" id="KW-0812">Transmembrane</keyword>
<feature type="transmembrane region" description="Helical" evidence="7">
    <location>
        <begin position="211"/>
        <end position="233"/>
    </location>
</feature>
<organism evidence="9 10">
    <name type="scientific">Cytospora leucostoma</name>
    <dbReference type="NCBI Taxonomy" id="1230097"/>
    <lineage>
        <taxon>Eukaryota</taxon>
        <taxon>Fungi</taxon>
        <taxon>Dikarya</taxon>
        <taxon>Ascomycota</taxon>
        <taxon>Pezizomycotina</taxon>
        <taxon>Sordariomycetes</taxon>
        <taxon>Sordariomycetidae</taxon>
        <taxon>Diaporthales</taxon>
        <taxon>Cytosporaceae</taxon>
        <taxon>Cytospora</taxon>
    </lineage>
</organism>
<feature type="transmembrane region" description="Helical" evidence="7">
    <location>
        <begin position="287"/>
        <end position="309"/>
    </location>
</feature>
<keyword evidence="4 7" id="KW-1133">Transmembrane helix</keyword>
<keyword evidence="10" id="KW-1185">Reference proteome</keyword>
<feature type="transmembrane region" description="Helical" evidence="7">
    <location>
        <begin position="152"/>
        <end position="175"/>
    </location>
</feature>
<feature type="transmembrane region" description="Helical" evidence="7">
    <location>
        <begin position="369"/>
        <end position="393"/>
    </location>
</feature>
<dbReference type="PANTHER" id="PTHR22950">
    <property type="entry name" value="AMINO ACID TRANSPORTER"/>
    <property type="match status" value="1"/>
</dbReference>
<dbReference type="Pfam" id="PF01490">
    <property type="entry name" value="Aa_trans"/>
    <property type="match status" value="1"/>
</dbReference>
<feature type="region of interest" description="Disordered" evidence="6">
    <location>
        <begin position="1"/>
        <end position="53"/>
    </location>
</feature>
<comment type="caution">
    <text evidence="9">The sequence shown here is derived from an EMBL/GenBank/DDBJ whole genome shotgun (WGS) entry which is preliminary data.</text>
</comment>
<proteinExistence type="inferred from homology"/>
<dbReference type="InterPro" id="IPR013057">
    <property type="entry name" value="AA_transpt_TM"/>
</dbReference>
<feature type="transmembrane region" description="Helical" evidence="7">
    <location>
        <begin position="90"/>
        <end position="114"/>
    </location>
</feature>
<keyword evidence="5 7" id="KW-0472">Membrane</keyword>
<feature type="compositionally biased region" description="Basic and acidic residues" evidence="6">
    <location>
        <begin position="1"/>
        <end position="11"/>
    </location>
</feature>
<dbReference type="AlphaFoldDB" id="A0A423VYD3"/>
<dbReference type="InParanoid" id="A0A423VYD3"/>
<feature type="transmembrane region" description="Helical" evidence="7">
    <location>
        <begin position="253"/>
        <end position="275"/>
    </location>
</feature>
<dbReference type="EMBL" id="LKEB01000069">
    <property type="protein sequence ID" value="ROV96044.1"/>
    <property type="molecule type" value="Genomic_DNA"/>
</dbReference>
<evidence type="ECO:0000256" key="4">
    <source>
        <dbReference type="ARBA" id="ARBA00022989"/>
    </source>
</evidence>
<dbReference type="STRING" id="1230097.A0A423VYD3"/>
<evidence type="ECO:0000313" key="10">
    <source>
        <dbReference type="Proteomes" id="UP000285146"/>
    </source>
</evidence>
<feature type="transmembrane region" description="Helical" evidence="7">
    <location>
        <begin position="399"/>
        <end position="423"/>
    </location>
</feature>
<evidence type="ECO:0000256" key="6">
    <source>
        <dbReference type="SAM" id="MobiDB-lite"/>
    </source>
</evidence>
<name>A0A423VYD3_9PEZI</name>
<evidence type="ECO:0000256" key="7">
    <source>
        <dbReference type="SAM" id="Phobius"/>
    </source>
</evidence>
<comment type="similarity">
    <text evidence="2">Belongs to the amino acid/polyamine transporter 2 family.</text>
</comment>
<dbReference type="Proteomes" id="UP000285146">
    <property type="component" value="Unassembled WGS sequence"/>
</dbReference>
<evidence type="ECO:0000259" key="8">
    <source>
        <dbReference type="Pfam" id="PF01490"/>
    </source>
</evidence>
<gene>
    <name evidence="9" type="ORF">VPNG_09138</name>
</gene>
<evidence type="ECO:0000313" key="9">
    <source>
        <dbReference type="EMBL" id="ROV96044.1"/>
    </source>
</evidence>
<feature type="transmembrane region" description="Helical" evidence="7">
    <location>
        <begin position="329"/>
        <end position="348"/>
    </location>
</feature>
<dbReference type="OrthoDB" id="40134at2759"/>
<reference evidence="9 10" key="1">
    <citation type="submission" date="2015-09" db="EMBL/GenBank/DDBJ databases">
        <title>Host preference determinants of Valsa canker pathogens revealed by comparative genomics.</title>
        <authorList>
            <person name="Yin Z."/>
            <person name="Huang L."/>
        </authorList>
    </citation>
    <scope>NUCLEOTIDE SEQUENCE [LARGE SCALE GENOMIC DNA]</scope>
    <source>
        <strain evidence="9 10">SXYLt</strain>
    </source>
</reference>
<dbReference type="PANTHER" id="PTHR22950:SF479">
    <property type="entry name" value="AMINO ACID TRANSPORTER (EUROFUNG)-RELATED"/>
    <property type="match status" value="1"/>
</dbReference>
<protein>
    <recommendedName>
        <fullName evidence="8">Amino acid transporter transmembrane domain-containing protein</fullName>
    </recommendedName>
</protein>
<dbReference type="GO" id="GO:0015179">
    <property type="term" value="F:L-amino acid transmembrane transporter activity"/>
    <property type="evidence" value="ECO:0007669"/>
    <property type="project" value="TreeGrafter"/>
</dbReference>
<evidence type="ECO:0000256" key="5">
    <source>
        <dbReference type="ARBA" id="ARBA00023136"/>
    </source>
</evidence>
<evidence type="ECO:0000256" key="2">
    <source>
        <dbReference type="ARBA" id="ARBA00008066"/>
    </source>
</evidence>
<feature type="domain" description="Amino acid transporter transmembrane" evidence="8">
    <location>
        <begin position="65"/>
        <end position="459"/>
    </location>
</feature>
<comment type="subcellular location">
    <subcellularLocation>
        <location evidence="1">Membrane</location>
        <topology evidence="1">Multi-pass membrane protein</topology>
    </subcellularLocation>
</comment>
<feature type="transmembrane region" description="Helical" evidence="7">
    <location>
        <begin position="435"/>
        <end position="457"/>
    </location>
</feature>
<evidence type="ECO:0000256" key="1">
    <source>
        <dbReference type="ARBA" id="ARBA00004141"/>
    </source>
</evidence>